<reference evidence="10 11" key="1">
    <citation type="journal article" date="2020" name="bioRxiv">
        <title>Metabolic contributions of an alphaproteobacterial endosymbiont in the apicomplexan Cardiosporidium cionae.</title>
        <authorList>
            <person name="Hunter E.S."/>
            <person name="Paight C.J."/>
            <person name="Lane C.E."/>
        </authorList>
    </citation>
    <scope>NUCLEOTIDE SEQUENCE [LARGE SCALE GENOMIC DNA]</scope>
    <source>
        <strain evidence="10">ESH_2018</strain>
    </source>
</reference>
<evidence type="ECO:0000256" key="3">
    <source>
        <dbReference type="ARBA" id="ARBA00022679"/>
    </source>
</evidence>
<dbReference type="InterPro" id="IPR001841">
    <property type="entry name" value="Znf_RING"/>
</dbReference>
<dbReference type="SUPFAM" id="SSF57850">
    <property type="entry name" value="RING/U-box"/>
    <property type="match status" value="1"/>
</dbReference>
<evidence type="ECO:0000313" key="11">
    <source>
        <dbReference type="Proteomes" id="UP000823046"/>
    </source>
</evidence>
<protein>
    <recommendedName>
        <fullName evidence="2">RING-type E3 ubiquitin transferase</fullName>
        <ecNumber evidence="2">2.3.2.27</ecNumber>
    </recommendedName>
</protein>
<keyword evidence="7" id="KW-0862">Zinc</keyword>
<evidence type="ECO:0000256" key="7">
    <source>
        <dbReference type="ARBA" id="ARBA00022833"/>
    </source>
</evidence>
<organism evidence="10 11">
    <name type="scientific">Cardiosporidium cionae</name>
    <dbReference type="NCBI Taxonomy" id="476202"/>
    <lineage>
        <taxon>Eukaryota</taxon>
        <taxon>Sar</taxon>
        <taxon>Alveolata</taxon>
        <taxon>Apicomplexa</taxon>
        <taxon>Aconoidasida</taxon>
        <taxon>Nephromycida</taxon>
        <taxon>Cardiosporidium</taxon>
    </lineage>
</organism>
<dbReference type="Proteomes" id="UP000823046">
    <property type="component" value="Unassembled WGS sequence"/>
</dbReference>
<feature type="domain" description="RING-type" evidence="9">
    <location>
        <begin position="243"/>
        <end position="282"/>
    </location>
</feature>
<keyword evidence="5 8" id="KW-0863">Zinc-finger</keyword>
<sequence>MGNSSSRNSHEEESQSLQRIVPLRLEDLQEDINIAGSSRTQNSTKKHPSLNIKRACVLENPASLKTPSLTLTQDKNVFSRYHISFKYDATVIFEIKLYYVCYLYKDGLGKAHSFQTLNGETPHSRTMSPGLDKEFHTLPEEALDLSKFESKMLLYEEGSKLYPVVIELNSIAENHTPRCERTMATLYKMQTSTSYNKWGIRPVRQEFQWDRGVFEMQRVYGIAGSENDLPEDASTALLNGRECVICLSAKRTTAVLPCRHMCLCDDCANIMRIQSDKCPICRQNVSSLLQLEVESTITN</sequence>
<dbReference type="InterPro" id="IPR013083">
    <property type="entry name" value="Znf_RING/FYVE/PHD"/>
</dbReference>
<proteinExistence type="predicted"/>
<dbReference type="Pfam" id="PF26192">
    <property type="entry name" value="RNF157-like_N"/>
    <property type="match status" value="1"/>
</dbReference>
<gene>
    <name evidence="10" type="ORF">IE077_000521</name>
</gene>
<dbReference type="SMART" id="SM00184">
    <property type="entry name" value="RING"/>
    <property type="match status" value="1"/>
</dbReference>
<dbReference type="Gene3D" id="3.30.40.10">
    <property type="entry name" value="Zinc/RING finger domain, C3HC4 (zinc finger)"/>
    <property type="match status" value="1"/>
</dbReference>
<comment type="catalytic activity">
    <reaction evidence="1">
        <text>S-ubiquitinyl-[E2 ubiquitin-conjugating enzyme]-L-cysteine + [acceptor protein]-L-lysine = [E2 ubiquitin-conjugating enzyme]-L-cysteine + N(6)-ubiquitinyl-[acceptor protein]-L-lysine.</text>
        <dbReference type="EC" id="2.3.2.27"/>
    </reaction>
</comment>
<keyword evidence="3" id="KW-0808">Transferase</keyword>
<evidence type="ECO:0000256" key="2">
    <source>
        <dbReference type="ARBA" id="ARBA00012483"/>
    </source>
</evidence>
<keyword evidence="6" id="KW-0833">Ubl conjugation pathway</keyword>
<dbReference type="Pfam" id="PF13920">
    <property type="entry name" value="zf-C3HC4_3"/>
    <property type="match status" value="1"/>
</dbReference>
<dbReference type="PROSITE" id="PS50089">
    <property type="entry name" value="ZF_RING_2"/>
    <property type="match status" value="1"/>
</dbReference>
<dbReference type="EMBL" id="JADAQX010000418">
    <property type="protein sequence ID" value="KAF8820316.1"/>
    <property type="molecule type" value="Genomic_DNA"/>
</dbReference>
<evidence type="ECO:0000313" key="10">
    <source>
        <dbReference type="EMBL" id="KAF8820316.1"/>
    </source>
</evidence>
<evidence type="ECO:0000256" key="1">
    <source>
        <dbReference type="ARBA" id="ARBA00000900"/>
    </source>
</evidence>
<dbReference type="PANTHER" id="PTHR22996">
    <property type="entry name" value="MAHOGUNIN"/>
    <property type="match status" value="1"/>
</dbReference>
<evidence type="ECO:0000256" key="5">
    <source>
        <dbReference type="ARBA" id="ARBA00022771"/>
    </source>
</evidence>
<dbReference type="EC" id="2.3.2.27" evidence="2"/>
<dbReference type="InterPro" id="IPR058981">
    <property type="entry name" value="MGRN1/RNF157-like_N"/>
</dbReference>
<evidence type="ECO:0000259" key="9">
    <source>
        <dbReference type="PROSITE" id="PS50089"/>
    </source>
</evidence>
<evidence type="ECO:0000256" key="4">
    <source>
        <dbReference type="ARBA" id="ARBA00022723"/>
    </source>
</evidence>
<evidence type="ECO:0000256" key="8">
    <source>
        <dbReference type="PROSITE-ProRule" id="PRU00175"/>
    </source>
</evidence>
<dbReference type="PANTHER" id="PTHR22996:SF0">
    <property type="entry name" value="RE60872P-RELATED"/>
    <property type="match status" value="1"/>
</dbReference>
<accession>A0ABQ7J8J5</accession>
<keyword evidence="4" id="KW-0479">Metal-binding</keyword>
<dbReference type="InterPro" id="IPR045194">
    <property type="entry name" value="MGRN1/RNF157-like"/>
</dbReference>
<name>A0ABQ7J8J5_9APIC</name>
<comment type="caution">
    <text evidence="10">The sequence shown here is derived from an EMBL/GenBank/DDBJ whole genome shotgun (WGS) entry which is preliminary data.</text>
</comment>
<evidence type="ECO:0000256" key="6">
    <source>
        <dbReference type="ARBA" id="ARBA00022786"/>
    </source>
</evidence>
<keyword evidence="11" id="KW-1185">Reference proteome</keyword>